<dbReference type="SMART" id="SM00235">
    <property type="entry name" value="ZnMc"/>
    <property type="match status" value="1"/>
</dbReference>
<dbReference type="Proteomes" id="UP000014977">
    <property type="component" value="Unassembled WGS sequence"/>
</dbReference>
<evidence type="ECO:0000259" key="1">
    <source>
        <dbReference type="SMART" id="SM00235"/>
    </source>
</evidence>
<dbReference type="SUPFAM" id="SSF89260">
    <property type="entry name" value="Collagen-binding domain"/>
    <property type="match status" value="1"/>
</dbReference>
<keyword evidence="3" id="KW-1185">Reference proteome</keyword>
<feature type="domain" description="Peptidase metallopeptidase" evidence="1">
    <location>
        <begin position="38"/>
        <end position="175"/>
    </location>
</feature>
<dbReference type="InterPro" id="IPR001506">
    <property type="entry name" value="Peptidase_M12A"/>
</dbReference>
<evidence type="ECO:0000313" key="3">
    <source>
        <dbReference type="Proteomes" id="UP000014977"/>
    </source>
</evidence>
<dbReference type="OrthoDB" id="9008848at2"/>
<dbReference type="InterPro" id="IPR006026">
    <property type="entry name" value="Peptidase_Metallo"/>
</dbReference>
<accession>S7TUR5</accession>
<dbReference type="SUPFAM" id="SSF55486">
    <property type="entry name" value="Metalloproteases ('zincins'), catalytic domain"/>
    <property type="match status" value="1"/>
</dbReference>
<dbReference type="GO" id="GO:0008270">
    <property type="term" value="F:zinc ion binding"/>
    <property type="evidence" value="ECO:0007669"/>
    <property type="project" value="InterPro"/>
</dbReference>
<dbReference type="Pfam" id="PF04151">
    <property type="entry name" value="PPC"/>
    <property type="match status" value="1"/>
</dbReference>
<organism evidence="2 3">
    <name type="scientific">Desulfococcus multivorans DSM 2059</name>
    <dbReference type="NCBI Taxonomy" id="1121405"/>
    <lineage>
        <taxon>Bacteria</taxon>
        <taxon>Pseudomonadati</taxon>
        <taxon>Thermodesulfobacteriota</taxon>
        <taxon>Desulfobacteria</taxon>
        <taxon>Desulfobacterales</taxon>
        <taxon>Desulfococcaceae</taxon>
        <taxon>Desulfococcus</taxon>
    </lineage>
</organism>
<reference evidence="2 3" key="1">
    <citation type="journal article" date="2013" name="Genome Announc.">
        <title>Draft genome sequences for three mercury-methylating, sulfate-reducing bacteria.</title>
        <authorList>
            <person name="Brown S.D."/>
            <person name="Hurt R.A.Jr."/>
            <person name="Gilmour C.C."/>
            <person name="Elias D.A."/>
        </authorList>
    </citation>
    <scope>NUCLEOTIDE SEQUENCE [LARGE SCALE GENOMIC DNA]</scope>
    <source>
        <strain evidence="2 3">DSM 2059</strain>
    </source>
</reference>
<dbReference type="CDD" id="cd04327">
    <property type="entry name" value="ZnMc_MMP_like_3"/>
    <property type="match status" value="1"/>
</dbReference>
<dbReference type="STRING" id="897.B2D07_01425"/>
<dbReference type="Gene3D" id="2.60.120.380">
    <property type="match status" value="1"/>
</dbReference>
<dbReference type="GO" id="GO:0004222">
    <property type="term" value="F:metalloendopeptidase activity"/>
    <property type="evidence" value="ECO:0007669"/>
    <property type="project" value="InterPro"/>
</dbReference>
<gene>
    <name evidence="2" type="ORF">dsmv_2337</name>
</gene>
<sequence length="340" mass="38102">MSDIKKICFDRILARDLHRAILFRNIEGTTRTRAISPIGKLWPNGSTLRVSFLGGTAQQHDVVKTFAPQWSRFANLNFDFGTAPDADIRIAFADDGAWSYLGTDAKGIHVSRPTMNYGWLDEAVVLHEFGHAIGLAHEHQNPEEGIKWNEEAVIRDLSGPPNYWDIATIRHNVLNKYAHDQINGTVFDPDAVMLYAFPREWTLDGFQTKENKTLSAMEKAFVAGEKMYPGRGSQPDAVELDVLEFEGTPASIGLPGEEDLFTFMVKSPGRYTIETEGETDLVMKLYGPDNRTNLIAEDDDSGKGYNPRIGADLIPGRYLVQIRHYNRTGGTGDYTIKVYK</sequence>
<name>S7TUR5_DESML</name>
<protein>
    <submittedName>
        <fullName evidence="2">Peptidase M12A astacin</fullName>
    </submittedName>
</protein>
<dbReference type="Pfam" id="PF01400">
    <property type="entry name" value="Astacin"/>
    <property type="match status" value="1"/>
</dbReference>
<comment type="caution">
    <text evidence="2">The sequence shown here is derived from an EMBL/GenBank/DDBJ whole genome shotgun (WGS) entry which is preliminary data.</text>
</comment>
<dbReference type="GO" id="GO:0006508">
    <property type="term" value="P:proteolysis"/>
    <property type="evidence" value="ECO:0007669"/>
    <property type="project" value="InterPro"/>
</dbReference>
<dbReference type="InterPro" id="IPR007280">
    <property type="entry name" value="Peptidase_C_arc/bac"/>
</dbReference>
<dbReference type="eggNOG" id="COG5549">
    <property type="taxonomic scope" value="Bacteria"/>
</dbReference>
<evidence type="ECO:0000313" key="2">
    <source>
        <dbReference type="EMBL" id="EPR40741.1"/>
    </source>
</evidence>
<dbReference type="EMBL" id="ATHJ01000081">
    <property type="protein sequence ID" value="EPR40741.1"/>
    <property type="molecule type" value="Genomic_DNA"/>
</dbReference>
<dbReference type="RefSeq" id="WP_020876768.1">
    <property type="nucleotide sequence ID" value="NZ_ATHJ01000081.1"/>
</dbReference>
<proteinExistence type="predicted"/>
<dbReference type="InterPro" id="IPR024079">
    <property type="entry name" value="MetalloPept_cat_dom_sf"/>
</dbReference>
<dbReference type="AlphaFoldDB" id="S7TUR5"/>
<dbReference type="Gene3D" id="3.40.390.10">
    <property type="entry name" value="Collagenase (Catalytic Domain)"/>
    <property type="match status" value="1"/>
</dbReference>